<keyword evidence="6 7" id="KW-0472">Membrane</keyword>
<accession>A0A4U9RM48</accession>
<feature type="transmembrane region" description="Helical" evidence="7">
    <location>
        <begin position="272"/>
        <end position="300"/>
    </location>
</feature>
<evidence type="ECO:0000256" key="1">
    <source>
        <dbReference type="ARBA" id="ARBA00004651"/>
    </source>
</evidence>
<dbReference type="PANTHER" id="PTHR30465">
    <property type="entry name" value="INNER MEMBRANE ABC TRANSPORTER"/>
    <property type="match status" value="1"/>
</dbReference>
<dbReference type="InterPro" id="IPR045621">
    <property type="entry name" value="BPD_transp_1_N"/>
</dbReference>
<evidence type="ECO:0000256" key="7">
    <source>
        <dbReference type="RuleBase" id="RU363032"/>
    </source>
</evidence>
<dbReference type="SUPFAM" id="SSF161098">
    <property type="entry name" value="MetI-like"/>
    <property type="match status" value="1"/>
</dbReference>
<keyword evidence="10" id="KW-1185">Reference proteome</keyword>
<evidence type="ECO:0000256" key="2">
    <source>
        <dbReference type="ARBA" id="ARBA00022448"/>
    </source>
</evidence>
<proteinExistence type="inferred from homology"/>
<dbReference type="InterPro" id="IPR035906">
    <property type="entry name" value="MetI-like_sf"/>
</dbReference>
<feature type="transmembrane region" description="Helical" evidence="7">
    <location>
        <begin position="135"/>
        <end position="156"/>
    </location>
</feature>
<dbReference type="PANTHER" id="PTHR30465:SF74">
    <property type="entry name" value="OLIGOPEPTIDE TRANSPORT SYSTEM PERMEASE PROTEIN OPPB"/>
    <property type="match status" value="1"/>
</dbReference>
<dbReference type="Pfam" id="PF19300">
    <property type="entry name" value="BPD_transp_1_N"/>
    <property type="match status" value="1"/>
</dbReference>
<feature type="transmembrane region" description="Helical" evidence="7">
    <location>
        <begin position="9"/>
        <end position="29"/>
    </location>
</feature>
<evidence type="ECO:0000259" key="8">
    <source>
        <dbReference type="PROSITE" id="PS50928"/>
    </source>
</evidence>
<evidence type="ECO:0000256" key="3">
    <source>
        <dbReference type="ARBA" id="ARBA00022475"/>
    </source>
</evidence>
<dbReference type="PROSITE" id="PS50928">
    <property type="entry name" value="ABC_TM1"/>
    <property type="match status" value="1"/>
</dbReference>
<dbReference type="InterPro" id="IPR000515">
    <property type="entry name" value="MetI-like"/>
</dbReference>
<reference evidence="9 10" key="1">
    <citation type="submission" date="2019-05" db="EMBL/GenBank/DDBJ databases">
        <authorList>
            <consortium name="Pathogen Informatics"/>
        </authorList>
    </citation>
    <scope>NUCLEOTIDE SEQUENCE [LARGE SCALE GENOMIC DNA]</scope>
    <source>
        <strain evidence="9 10">NCTC503</strain>
    </source>
</reference>
<protein>
    <submittedName>
        <fullName evidence="9">Peptide ABC transporter permease</fullName>
    </submittedName>
</protein>
<organism evidence="9 10">
    <name type="scientific">Hathewaya histolytica</name>
    <name type="common">Clostridium histolyticum</name>
    <dbReference type="NCBI Taxonomy" id="1498"/>
    <lineage>
        <taxon>Bacteria</taxon>
        <taxon>Bacillati</taxon>
        <taxon>Bacillota</taxon>
        <taxon>Clostridia</taxon>
        <taxon>Eubacteriales</taxon>
        <taxon>Clostridiaceae</taxon>
        <taxon>Hathewaya</taxon>
    </lineage>
</organism>
<dbReference type="EMBL" id="LR590481">
    <property type="protein sequence ID" value="VTQ92999.1"/>
    <property type="molecule type" value="Genomic_DNA"/>
</dbReference>
<dbReference type="GO" id="GO:0005886">
    <property type="term" value="C:plasma membrane"/>
    <property type="evidence" value="ECO:0007669"/>
    <property type="project" value="UniProtKB-SubCell"/>
</dbReference>
<dbReference type="KEGG" id="hhw:NCTC503_02039"/>
<keyword evidence="5 7" id="KW-1133">Transmembrane helix</keyword>
<keyword evidence="4 7" id="KW-0812">Transmembrane</keyword>
<keyword evidence="3" id="KW-1003">Cell membrane</keyword>
<evidence type="ECO:0000313" key="9">
    <source>
        <dbReference type="EMBL" id="VTQ92999.1"/>
    </source>
</evidence>
<name>A0A4U9RM48_HATHI</name>
<feature type="domain" description="ABC transmembrane type-1" evidence="8">
    <location>
        <begin position="96"/>
        <end position="297"/>
    </location>
</feature>
<feature type="transmembrane region" description="Helical" evidence="7">
    <location>
        <begin position="168"/>
        <end position="189"/>
    </location>
</feature>
<evidence type="ECO:0000256" key="4">
    <source>
        <dbReference type="ARBA" id="ARBA00022692"/>
    </source>
</evidence>
<evidence type="ECO:0000256" key="6">
    <source>
        <dbReference type="ARBA" id="ARBA00023136"/>
    </source>
</evidence>
<comment type="similarity">
    <text evidence="7">Belongs to the binding-protein-dependent transport system permease family.</text>
</comment>
<gene>
    <name evidence="9" type="primary">oppB_1</name>
    <name evidence="9" type="ORF">NCTC503_02039</name>
</gene>
<keyword evidence="2 7" id="KW-0813">Transport</keyword>
<feature type="transmembrane region" description="Helical" evidence="7">
    <location>
        <begin position="228"/>
        <end position="250"/>
    </location>
</feature>
<dbReference type="CDD" id="cd06261">
    <property type="entry name" value="TM_PBP2"/>
    <property type="match status" value="1"/>
</dbReference>
<evidence type="ECO:0000313" key="10">
    <source>
        <dbReference type="Proteomes" id="UP000308489"/>
    </source>
</evidence>
<dbReference type="Proteomes" id="UP000308489">
    <property type="component" value="Chromosome 1"/>
</dbReference>
<evidence type="ECO:0000256" key="5">
    <source>
        <dbReference type="ARBA" id="ARBA00022989"/>
    </source>
</evidence>
<sequence>MFRFILKRLGYGIFTTLVIITLTFFLIHLKPGDPMADGAKNLPAEAKQAYLHKHGLDLPIYKQYFRYMKKLVFEFDLGESLIYEGRTVSGIISKHGPISATYGGLAILLEVLFGVTLGVIAAFKRGTWVDQAIGVLIILGICVPGFVLASLLQYVFSIKLKLVPIFGWGKFSNIILPAIAVSFGGMASYCKFMRNSTLSVIGEDYIITAKAKGVSKFDLVTKHVIRNAIIPIITFLAPAIMGIFMGGFVIERIFSIPGLGDNYVTAINSNDYIMIMGLTIFIAITYIIALILVDIFYGIADPRIRVGQEKSK</sequence>
<dbReference type="RefSeq" id="WP_138210616.1">
    <property type="nucleotide sequence ID" value="NZ_CBCRUQ010000003.1"/>
</dbReference>
<dbReference type="AlphaFoldDB" id="A0A4U9RM48"/>
<dbReference type="Gene3D" id="1.10.3720.10">
    <property type="entry name" value="MetI-like"/>
    <property type="match status" value="1"/>
</dbReference>
<dbReference type="GO" id="GO:0055085">
    <property type="term" value="P:transmembrane transport"/>
    <property type="evidence" value="ECO:0007669"/>
    <property type="project" value="InterPro"/>
</dbReference>
<dbReference type="Pfam" id="PF00528">
    <property type="entry name" value="BPD_transp_1"/>
    <property type="match status" value="1"/>
</dbReference>
<dbReference type="OrthoDB" id="9773221at2"/>
<comment type="subcellular location">
    <subcellularLocation>
        <location evidence="1 7">Cell membrane</location>
        <topology evidence="1 7">Multi-pass membrane protein</topology>
    </subcellularLocation>
</comment>
<feature type="transmembrane region" description="Helical" evidence="7">
    <location>
        <begin position="102"/>
        <end position="123"/>
    </location>
</feature>